<dbReference type="InterPro" id="IPR011009">
    <property type="entry name" value="Kinase-like_dom_sf"/>
</dbReference>
<evidence type="ECO:0000313" key="9">
    <source>
        <dbReference type="EMBL" id="RHY29064.1"/>
    </source>
</evidence>
<protein>
    <recommendedName>
        <fullName evidence="8">Protein kinase domain-containing protein</fullName>
    </recommendedName>
</protein>
<evidence type="ECO:0000259" key="8">
    <source>
        <dbReference type="PROSITE" id="PS50011"/>
    </source>
</evidence>
<evidence type="ECO:0000256" key="5">
    <source>
        <dbReference type="PROSITE-ProRule" id="PRU10141"/>
    </source>
</evidence>
<evidence type="ECO:0000256" key="2">
    <source>
        <dbReference type="ARBA" id="ARBA00022741"/>
    </source>
</evidence>
<name>A0A3R6VWH6_9STRA</name>
<accession>A0A3R6VWH6</accession>
<feature type="binding site" evidence="5">
    <location>
        <position position="208"/>
    </location>
    <ligand>
        <name>ATP</name>
        <dbReference type="ChEBI" id="CHEBI:30616"/>
    </ligand>
</feature>
<feature type="domain" description="Protein kinase" evidence="8">
    <location>
        <begin position="181"/>
        <end position="302"/>
    </location>
</feature>
<dbReference type="Proteomes" id="UP000285060">
    <property type="component" value="Unassembled WGS sequence"/>
</dbReference>
<dbReference type="SUPFAM" id="SSF56112">
    <property type="entry name" value="Protein kinase-like (PK-like)"/>
    <property type="match status" value="1"/>
</dbReference>
<dbReference type="PANTHER" id="PTHR44329:SF214">
    <property type="entry name" value="PROTEIN KINASE DOMAIN-CONTAINING PROTEIN"/>
    <property type="match status" value="1"/>
</dbReference>
<keyword evidence="2 5" id="KW-0547">Nucleotide-binding</keyword>
<reference evidence="9 10" key="1">
    <citation type="submission" date="2018-08" db="EMBL/GenBank/DDBJ databases">
        <title>Aphanomyces genome sequencing and annotation.</title>
        <authorList>
            <person name="Minardi D."/>
            <person name="Oidtmann B."/>
            <person name="Van Der Giezen M."/>
            <person name="Studholme D.J."/>
        </authorList>
    </citation>
    <scope>NUCLEOTIDE SEQUENCE [LARGE SCALE GENOMIC DNA]</scope>
    <source>
        <strain evidence="9 10">NJM0002</strain>
    </source>
</reference>
<organism evidence="9 10">
    <name type="scientific">Aphanomyces invadans</name>
    <dbReference type="NCBI Taxonomy" id="157072"/>
    <lineage>
        <taxon>Eukaryota</taxon>
        <taxon>Sar</taxon>
        <taxon>Stramenopiles</taxon>
        <taxon>Oomycota</taxon>
        <taxon>Saprolegniomycetes</taxon>
        <taxon>Saprolegniales</taxon>
        <taxon>Verrucalvaceae</taxon>
        <taxon>Aphanomyces</taxon>
    </lineage>
</organism>
<evidence type="ECO:0000256" key="1">
    <source>
        <dbReference type="ARBA" id="ARBA00022679"/>
    </source>
</evidence>
<evidence type="ECO:0000313" key="10">
    <source>
        <dbReference type="Proteomes" id="UP000285060"/>
    </source>
</evidence>
<dbReference type="GO" id="GO:0005524">
    <property type="term" value="F:ATP binding"/>
    <property type="evidence" value="ECO:0007669"/>
    <property type="project" value="UniProtKB-UniRule"/>
</dbReference>
<keyword evidence="10" id="KW-1185">Reference proteome</keyword>
<evidence type="ECO:0000256" key="6">
    <source>
        <dbReference type="SAM" id="MobiDB-lite"/>
    </source>
</evidence>
<keyword evidence="7" id="KW-0812">Transmembrane</keyword>
<evidence type="ECO:0000256" key="7">
    <source>
        <dbReference type="SAM" id="Phobius"/>
    </source>
</evidence>
<dbReference type="InterPro" id="IPR001245">
    <property type="entry name" value="Ser-Thr/Tyr_kinase_cat_dom"/>
</dbReference>
<dbReference type="InterPro" id="IPR051681">
    <property type="entry name" value="Ser/Thr_Kinases-Pseudokinases"/>
</dbReference>
<gene>
    <name evidence="9" type="ORF">DYB32_005481</name>
</gene>
<dbReference type="AlphaFoldDB" id="A0A3R6VWH6"/>
<proteinExistence type="predicted"/>
<dbReference type="PROSITE" id="PS50011">
    <property type="entry name" value="PROTEIN_KINASE_DOM"/>
    <property type="match status" value="1"/>
</dbReference>
<keyword evidence="1" id="KW-0808">Transferase</keyword>
<keyword evidence="3" id="KW-0418">Kinase</keyword>
<dbReference type="EMBL" id="QUSY01000487">
    <property type="protein sequence ID" value="RHY29064.1"/>
    <property type="molecule type" value="Genomic_DNA"/>
</dbReference>
<dbReference type="PROSITE" id="PS00107">
    <property type="entry name" value="PROTEIN_KINASE_ATP"/>
    <property type="match status" value="1"/>
</dbReference>
<feature type="compositionally biased region" description="Acidic residues" evidence="6">
    <location>
        <begin position="264"/>
        <end position="273"/>
    </location>
</feature>
<dbReference type="FunFam" id="3.30.200.20:FF:000180">
    <property type="entry name" value="serine/threonine-protein kinase STY46-like"/>
    <property type="match status" value="1"/>
</dbReference>
<evidence type="ECO:0000256" key="4">
    <source>
        <dbReference type="ARBA" id="ARBA00022840"/>
    </source>
</evidence>
<evidence type="ECO:0000256" key="3">
    <source>
        <dbReference type="ARBA" id="ARBA00022777"/>
    </source>
</evidence>
<dbReference type="GO" id="GO:0004674">
    <property type="term" value="F:protein serine/threonine kinase activity"/>
    <property type="evidence" value="ECO:0007669"/>
    <property type="project" value="TreeGrafter"/>
</dbReference>
<feature type="transmembrane region" description="Helical" evidence="7">
    <location>
        <begin position="129"/>
        <end position="152"/>
    </location>
</feature>
<dbReference type="Gene3D" id="3.30.200.20">
    <property type="entry name" value="Phosphorylase Kinase, domain 1"/>
    <property type="match status" value="1"/>
</dbReference>
<dbReference type="Pfam" id="PF07714">
    <property type="entry name" value="PK_Tyr_Ser-Thr"/>
    <property type="match status" value="1"/>
</dbReference>
<feature type="region of interest" description="Disordered" evidence="6">
    <location>
        <begin position="261"/>
        <end position="286"/>
    </location>
</feature>
<sequence>MAFADGKERVVPSDDHARSVADKYKAILQPPSADAQPLHIERVCITPVCLSNLPILVQQVFKRMLTQHKVVDTTSKWTNRFVAKSTEIAFQTWSIAYYSASARTLMLCVVLVHMLVTAVDFSFSSSTQAYFATYGTTEVAQWAYLVILVPFFGLRPHHVTSKGWLWYLQRWKPYRIPLEELTLKRVIGQGAYGEVILAELCGTAVVLKRMHRHKITPAAIREFSDEILLMCQLRHPNIVQFIGASWNTYSMELESYSKPRAIDSDADDSDNSDDTGGWRAGEASGAKAHVPTIIETTVVEEW</sequence>
<keyword evidence="7" id="KW-0472">Membrane</keyword>
<dbReference type="InterPro" id="IPR000719">
    <property type="entry name" value="Prot_kinase_dom"/>
</dbReference>
<dbReference type="VEuPathDB" id="FungiDB:H310_00832"/>
<keyword evidence="7" id="KW-1133">Transmembrane helix</keyword>
<comment type="caution">
    <text evidence="9">The sequence shown here is derived from an EMBL/GenBank/DDBJ whole genome shotgun (WGS) entry which is preliminary data.</text>
</comment>
<dbReference type="PANTHER" id="PTHR44329">
    <property type="entry name" value="SERINE/THREONINE-PROTEIN KINASE TNNI3K-RELATED"/>
    <property type="match status" value="1"/>
</dbReference>
<feature type="transmembrane region" description="Helical" evidence="7">
    <location>
        <begin position="104"/>
        <end position="123"/>
    </location>
</feature>
<dbReference type="InterPro" id="IPR017441">
    <property type="entry name" value="Protein_kinase_ATP_BS"/>
</dbReference>
<keyword evidence="4 5" id="KW-0067">ATP-binding</keyword>